<dbReference type="InterPro" id="IPR003333">
    <property type="entry name" value="CMAS"/>
</dbReference>
<dbReference type="GO" id="GO:0032259">
    <property type="term" value="P:methylation"/>
    <property type="evidence" value="ECO:0007669"/>
    <property type="project" value="UniProtKB-KW"/>
</dbReference>
<dbReference type="AlphaFoldDB" id="A0A7W7B2I5"/>
<keyword evidence="2 7" id="KW-0489">Methyltransferase</keyword>
<dbReference type="InterPro" id="IPR029063">
    <property type="entry name" value="SAM-dependent_MTases_sf"/>
</dbReference>
<dbReference type="PANTHER" id="PTHR43667">
    <property type="entry name" value="CYCLOPROPANE-FATTY-ACYL-PHOSPHOLIPID SYNTHASE"/>
    <property type="match status" value="1"/>
</dbReference>
<dbReference type="Gene3D" id="3.40.50.150">
    <property type="entry name" value="Vaccinia Virus protein VP39"/>
    <property type="match status" value="1"/>
</dbReference>
<dbReference type="PANTHER" id="PTHR43667:SF2">
    <property type="entry name" value="FATTY ACID C-METHYL TRANSFERASE"/>
    <property type="match status" value="1"/>
</dbReference>
<evidence type="ECO:0000313" key="8">
    <source>
        <dbReference type="Proteomes" id="UP000566324"/>
    </source>
</evidence>
<dbReference type="EMBL" id="JACHNZ010000014">
    <property type="protein sequence ID" value="MBB4631860.1"/>
    <property type="molecule type" value="Genomic_DNA"/>
</dbReference>
<name>A0A7W7B2I5_9SPHN</name>
<reference evidence="7 8" key="1">
    <citation type="submission" date="2020-08" db="EMBL/GenBank/DDBJ databases">
        <title>Genomic Encyclopedia of Type Strains, Phase IV (KMG-IV): sequencing the most valuable type-strain genomes for metagenomic binning, comparative biology and taxonomic classification.</title>
        <authorList>
            <person name="Goeker M."/>
        </authorList>
    </citation>
    <scope>NUCLEOTIDE SEQUENCE [LARGE SCALE GENOMIC DNA]</scope>
    <source>
        <strain evidence="7 8">DSM 17328</strain>
    </source>
</reference>
<dbReference type="GO" id="GO:0008610">
    <property type="term" value="P:lipid biosynthetic process"/>
    <property type="evidence" value="ECO:0007669"/>
    <property type="project" value="InterPro"/>
</dbReference>
<comment type="similarity">
    <text evidence="1">Belongs to the CFA/CMAS family.</text>
</comment>
<evidence type="ECO:0000313" key="7">
    <source>
        <dbReference type="EMBL" id="MBB4631860.1"/>
    </source>
</evidence>
<dbReference type="PIRSF" id="PIRSF003085">
    <property type="entry name" value="CMAS"/>
    <property type="match status" value="1"/>
</dbReference>
<protein>
    <submittedName>
        <fullName evidence="7">Cyclopropane-fatty-acyl-phospholipid synthase</fullName>
        <ecNumber evidence="7">2.1.1.79</ecNumber>
    </submittedName>
</protein>
<comment type="caution">
    <text evidence="7">The sequence shown here is derived from an EMBL/GenBank/DDBJ whole genome shotgun (WGS) entry which is preliminary data.</text>
</comment>
<proteinExistence type="inferred from homology"/>
<dbReference type="GO" id="GO:0008825">
    <property type="term" value="F:cyclopropane-fatty-acyl-phospholipid synthase activity"/>
    <property type="evidence" value="ECO:0007669"/>
    <property type="project" value="UniProtKB-EC"/>
</dbReference>
<organism evidence="7 8">
    <name type="scientific">Sphingosinicella soli</name>
    <dbReference type="NCBI Taxonomy" id="333708"/>
    <lineage>
        <taxon>Bacteria</taxon>
        <taxon>Pseudomonadati</taxon>
        <taxon>Pseudomonadota</taxon>
        <taxon>Alphaproteobacteria</taxon>
        <taxon>Sphingomonadales</taxon>
        <taxon>Sphingosinicellaceae</taxon>
        <taxon>Sphingosinicella</taxon>
    </lineage>
</organism>
<dbReference type="InterPro" id="IPR050723">
    <property type="entry name" value="CFA/CMAS"/>
</dbReference>
<dbReference type="SUPFAM" id="SSF53335">
    <property type="entry name" value="S-adenosyl-L-methionine-dependent methyltransferases"/>
    <property type="match status" value="1"/>
</dbReference>
<evidence type="ECO:0000256" key="4">
    <source>
        <dbReference type="ARBA" id="ARBA00022691"/>
    </source>
</evidence>
<evidence type="ECO:0000256" key="5">
    <source>
        <dbReference type="ARBA" id="ARBA00023098"/>
    </source>
</evidence>
<keyword evidence="4" id="KW-0949">S-adenosyl-L-methionine</keyword>
<evidence type="ECO:0000256" key="2">
    <source>
        <dbReference type="ARBA" id="ARBA00022603"/>
    </source>
</evidence>
<gene>
    <name evidence="7" type="ORF">GGQ98_001476</name>
</gene>
<keyword evidence="3 7" id="KW-0808">Transferase</keyword>
<evidence type="ECO:0000256" key="3">
    <source>
        <dbReference type="ARBA" id="ARBA00022679"/>
    </source>
</evidence>
<evidence type="ECO:0000256" key="6">
    <source>
        <dbReference type="PIRSR" id="PIRSR003085-1"/>
    </source>
</evidence>
<dbReference type="CDD" id="cd02440">
    <property type="entry name" value="AdoMet_MTases"/>
    <property type="match status" value="1"/>
</dbReference>
<feature type="active site" evidence="6">
    <location>
        <position position="401"/>
    </location>
</feature>
<dbReference type="EC" id="2.1.1.79" evidence="7"/>
<keyword evidence="5" id="KW-0443">Lipid metabolism</keyword>
<keyword evidence="8" id="KW-1185">Reference proteome</keyword>
<evidence type="ECO:0000256" key="1">
    <source>
        <dbReference type="ARBA" id="ARBA00010815"/>
    </source>
</evidence>
<sequence>MATHPGTRGARVVEADRRFWIGGVPARLFAGSRQRLIERVDAGLARGTLTLIEPDGRVQRLGGRAPGPQAELRLGNWRPLLRLAAGGSAGWARAYFDGDWTSPDVPAFFEVMMLNRRELGSTGRGARPGRLVNRLMRALQANTLTGARRNIQFHYDLGNDFYAAWLDETMAYSSAIFGSPEETLAEAQRRKVRVLLDRLQMKPGERLLEIGCGWGGLAEIAAKEYGVHVTGITLSREQLEYGRRRMAAAGLSDQVDLRIADYREDIGRFDHMASVEMFEAVGARYWKTFMRSAFRALKPGGRAAMQVITIDEAVFPAYRSGADFIQTYIFPGGILPSEPRLRSSAENAGFRWEGAEGYGRHYAETLRQWRERYDAARHQNRLPPGFDAAFDTIWRYYLMYCEGGFRSAGIDVVQALLRRP</sequence>
<dbReference type="Pfam" id="PF02353">
    <property type="entry name" value="CMAS"/>
    <property type="match status" value="1"/>
</dbReference>
<dbReference type="RefSeq" id="WP_184067316.1">
    <property type="nucleotide sequence ID" value="NZ_JACHNZ010000014.1"/>
</dbReference>
<dbReference type="Proteomes" id="UP000566324">
    <property type="component" value="Unassembled WGS sequence"/>
</dbReference>
<accession>A0A7W7B2I5</accession>